<evidence type="ECO:0000313" key="7">
    <source>
        <dbReference type="EMBL" id="SPD74562.1"/>
    </source>
</evidence>
<keyword evidence="2" id="KW-0479">Metal-binding</keyword>
<evidence type="ECO:0000256" key="1">
    <source>
        <dbReference type="ARBA" id="ARBA00022485"/>
    </source>
</evidence>
<dbReference type="InterPro" id="IPR004017">
    <property type="entry name" value="Cys_rich_dom"/>
</dbReference>
<dbReference type="Pfam" id="PF13183">
    <property type="entry name" value="Fer4_8"/>
    <property type="match status" value="1"/>
</dbReference>
<dbReference type="Gene3D" id="1.10.1060.10">
    <property type="entry name" value="Alpha-helical ferredoxin"/>
    <property type="match status" value="1"/>
</dbReference>
<dbReference type="PANTHER" id="PTHR43255:SF1">
    <property type="entry name" value="IRON-SULFUR-BINDING OXIDOREDUCTASE FADF-RELATED"/>
    <property type="match status" value="1"/>
</dbReference>
<keyword evidence="4" id="KW-0408">Iron</keyword>
<dbReference type="InterPro" id="IPR017900">
    <property type="entry name" value="4Fe4S_Fe_S_CS"/>
</dbReference>
<dbReference type="Pfam" id="PF02754">
    <property type="entry name" value="CCG"/>
    <property type="match status" value="2"/>
</dbReference>
<organism evidence="7">
    <name type="scientific">uncultured Desulfobacterium sp</name>
    <dbReference type="NCBI Taxonomy" id="201089"/>
    <lineage>
        <taxon>Bacteria</taxon>
        <taxon>Pseudomonadati</taxon>
        <taxon>Thermodesulfobacteriota</taxon>
        <taxon>Desulfobacteria</taxon>
        <taxon>Desulfobacterales</taxon>
        <taxon>Desulfobacteriaceae</taxon>
        <taxon>Desulfobacterium</taxon>
        <taxon>environmental samples</taxon>
    </lineage>
</organism>
<evidence type="ECO:0000256" key="5">
    <source>
        <dbReference type="ARBA" id="ARBA00023014"/>
    </source>
</evidence>
<dbReference type="PROSITE" id="PS00198">
    <property type="entry name" value="4FE4S_FER_1"/>
    <property type="match status" value="1"/>
</dbReference>
<dbReference type="InterPro" id="IPR051460">
    <property type="entry name" value="HdrC_iron-sulfur_subunit"/>
</dbReference>
<proteinExistence type="predicted"/>
<dbReference type="SUPFAM" id="SSF46548">
    <property type="entry name" value="alpha-helical ferredoxin"/>
    <property type="match status" value="1"/>
</dbReference>
<feature type="domain" description="4Fe-4S ferredoxin-type" evidence="6">
    <location>
        <begin position="15"/>
        <end position="45"/>
    </location>
</feature>
<evidence type="ECO:0000256" key="4">
    <source>
        <dbReference type="ARBA" id="ARBA00023004"/>
    </source>
</evidence>
<dbReference type="EMBL" id="OJIN01000158">
    <property type="protein sequence ID" value="SPD74562.1"/>
    <property type="molecule type" value="Genomic_DNA"/>
</dbReference>
<protein>
    <submittedName>
        <fullName evidence="7">CoB--CoM heterodisulfide reductase iron-sulfur subunit D family protein</fullName>
    </submittedName>
</protein>
<keyword evidence="3" id="KW-0560">Oxidoreductase</keyword>
<dbReference type="GO" id="GO:0046872">
    <property type="term" value="F:metal ion binding"/>
    <property type="evidence" value="ECO:0007669"/>
    <property type="project" value="UniProtKB-KW"/>
</dbReference>
<dbReference type="GO" id="GO:0016491">
    <property type="term" value="F:oxidoreductase activity"/>
    <property type="evidence" value="ECO:0007669"/>
    <property type="project" value="UniProtKB-KW"/>
</dbReference>
<dbReference type="InterPro" id="IPR017896">
    <property type="entry name" value="4Fe4S_Fe-S-bd"/>
</dbReference>
<accession>A0A445MYX5</accession>
<dbReference type="GO" id="GO:0005886">
    <property type="term" value="C:plasma membrane"/>
    <property type="evidence" value="ECO:0007669"/>
    <property type="project" value="TreeGrafter"/>
</dbReference>
<dbReference type="InterPro" id="IPR009051">
    <property type="entry name" value="Helical_ferredxn"/>
</dbReference>
<keyword evidence="5" id="KW-0411">Iron-sulfur</keyword>
<name>A0A445MYX5_9BACT</name>
<dbReference type="PROSITE" id="PS51379">
    <property type="entry name" value="4FE4S_FER_2"/>
    <property type="match status" value="1"/>
</dbReference>
<evidence type="ECO:0000256" key="3">
    <source>
        <dbReference type="ARBA" id="ARBA00023002"/>
    </source>
</evidence>
<dbReference type="AlphaFoldDB" id="A0A445MYX5"/>
<reference evidence="7" key="1">
    <citation type="submission" date="2018-01" db="EMBL/GenBank/DDBJ databases">
        <authorList>
            <person name="Regsiter A."/>
            <person name="William W."/>
        </authorList>
    </citation>
    <scope>NUCLEOTIDE SEQUENCE</scope>
    <source>
        <strain evidence="7">TRIP AH-1</strain>
    </source>
</reference>
<evidence type="ECO:0000256" key="2">
    <source>
        <dbReference type="ARBA" id="ARBA00022723"/>
    </source>
</evidence>
<dbReference type="GO" id="GO:0051539">
    <property type="term" value="F:4 iron, 4 sulfur cluster binding"/>
    <property type="evidence" value="ECO:0007669"/>
    <property type="project" value="UniProtKB-KW"/>
</dbReference>
<dbReference type="PANTHER" id="PTHR43255">
    <property type="entry name" value="IRON-SULFUR-BINDING OXIDOREDUCTASE FADF-RELATED-RELATED"/>
    <property type="match status" value="1"/>
</dbReference>
<gene>
    <name evidence="7" type="ORF">PITCH_A2400001</name>
</gene>
<keyword evidence="1" id="KW-0004">4Fe-4S</keyword>
<sequence length="382" mass="42328">MEELTPLYEVNEALVAMGAEKLNLCMQCGMCAGSCPWRTVDGPFNIRRLIRMAQLGVEGYESDDILYGCTTCNKCVLKCPRGVTIIDIVKAMRAMIAETGAIPSVLKTATGSVHSKGNPWSEDREKRTAWMEGLDVPAFDNTKEYLLFVCCTSAYDPRSRNIAKAMVKVLSAAGVSFGVIGIEESCCAESMRKIGDEELFMKTAEKNIGLYSERGVKKVITTSPHCFYTFSKEYPELGSEFETVHYTKLLSDLLADGKLKLSGTVSKKVTYHDPCYLGRHSEIYDEPRSLISAVTDGNLVEMKRIKKESLCCGAGGGRLWMETKPEWRFSDLRIHEACDTGAAILATACPYCISMLEDSRKTTNKEDQIEIKDIAELVAEVI</sequence>
<evidence type="ECO:0000259" key="6">
    <source>
        <dbReference type="PROSITE" id="PS51379"/>
    </source>
</evidence>